<dbReference type="InterPro" id="IPR000182">
    <property type="entry name" value="GNAT_dom"/>
</dbReference>
<accession>A0A3G8JLS6</accession>
<keyword evidence="2" id="KW-0012">Acyltransferase</keyword>
<dbReference type="EMBL" id="CP033972">
    <property type="protein sequence ID" value="AZG45160.1"/>
    <property type="molecule type" value="Genomic_DNA"/>
</dbReference>
<dbReference type="RefSeq" id="WP_124707920.1">
    <property type="nucleotide sequence ID" value="NZ_CP033972.1"/>
</dbReference>
<feature type="domain" description="N-acetyltransferase" evidence="1">
    <location>
        <begin position="12"/>
        <end position="175"/>
    </location>
</feature>
<reference evidence="2 3" key="1">
    <citation type="submission" date="2018-11" db="EMBL/GenBank/DDBJ databases">
        <title>Gordonia insulae sp. nov., isolated from an island soil.</title>
        <authorList>
            <person name="Kim Y.S."/>
            <person name="Kim S.B."/>
        </authorList>
    </citation>
    <scope>NUCLEOTIDE SEQUENCE [LARGE SCALE GENOMIC DNA]</scope>
    <source>
        <strain evidence="2 3">MMS17-SY073</strain>
    </source>
</reference>
<dbReference type="InterPro" id="IPR016181">
    <property type="entry name" value="Acyl_CoA_acyltransferase"/>
</dbReference>
<evidence type="ECO:0000259" key="1">
    <source>
        <dbReference type="PROSITE" id="PS51186"/>
    </source>
</evidence>
<evidence type="ECO:0000313" key="3">
    <source>
        <dbReference type="Proteomes" id="UP000271469"/>
    </source>
</evidence>
<dbReference type="Gene3D" id="3.40.630.30">
    <property type="match status" value="1"/>
</dbReference>
<dbReference type="GO" id="GO:0016747">
    <property type="term" value="F:acyltransferase activity, transferring groups other than amino-acyl groups"/>
    <property type="evidence" value="ECO:0007669"/>
    <property type="project" value="InterPro"/>
</dbReference>
<dbReference type="EC" id="2.3.1.-" evidence="2"/>
<keyword evidence="3" id="KW-1185">Reference proteome</keyword>
<dbReference type="PROSITE" id="PS51186">
    <property type="entry name" value="GNAT"/>
    <property type="match status" value="1"/>
</dbReference>
<sequence length="189" mass="21045">MGDVDELRTERLRLRQPDDGDIEAILIACQDPDIQRYTLIPVPYTRGDAEHFVHVLAPDPMSYTWTIRTLDGTFVGVVGMHTRPVGDERVTSIGYWCAAALRGRGYLGEAVTAVLDHAFTTLRIDRVRWSALVGNVYSARLAASAGFRYTGLRAETLRDRTDDVHTAVLLAVDPRTPQPWPPEVLGTSR</sequence>
<dbReference type="Pfam" id="PF13302">
    <property type="entry name" value="Acetyltransf_3"/>
    <property type="match status" value="1"/>
</dbReference>
<dbReference type="InterPro" id="IPR051531">
    <property type="entry name" value="N-acetyltransferase"/>
</dbReference>
<dbReference type="PANTHER" id="PTHR43792">
    <property type="entry name" value="GNAT FAMILY, PUTATIVE (AFU_ORTHOLOGUE AFUA_3G00765)-RELATED-RELATED"/>
    <property type="match status" value="1"/>
</dbReference>
<name>A0A3G8JLS6_9ACTN</name>
<dbReference type="OrthoDB" id="9795188at2"/>
<dbReference type="KEGG" id="gom:D7316_01754"/>
<evidence type="ECO:0000313" key="2">
    <source>
        <dbReference type="EMBL" id="AZG45160.1"/>
    </source>
</evidence>
<dbReference type="SUPFAM" id="SSF55729">
    <property type="entry name" value="Acyl-CoA N-acyltransferases (Nat)"/>
    <property type="match status" value="1"/>
</dbReference>
<protein>
    <submittedName>
        <fullName evidence="2">Ribosomal N-acetyltransferase YdaF</fullName>
        <ecNumber evidence="2">2.3.1.-</ecNumber>
    </submittedName>
</protein>
<dbReference type="Proteomes" id="UP000271469">
    <property type="component" value="Chromosome"/>
</dbReference>
<gene>
    <name evidence="2" type="primary">ydaF_1</name>
    <name evidence="2" type="ORF">D7316_01754</name>
</gene>
<dbReference type="AlphaFoldDB" id="A0A3G8JLS6"/>
<keyword evidence="2" id="KW-0808">Transferase</keyword>
<organism evidence="2 3">
    <name type="scientific">Gordonia insulae</name>
    <dbReference type="NCBI Taxonomy" id="2420509"/>
    <lineage>
        <taxon>Bacteria</taxon>
        <taxon>Bacillati</taxon>
        <taxon>Actinomycetota</taxon>
        <taxon>Actinomycetes</taxon>
        <taxon>Mycobacteriales</taxon>
        <taxon>Gordoniaceae</taxon>
        <taxon>Gordonia</taxon>
    </lineage>
</organism>
<proteinExistence type="predicted"/>